<dbReference type="Proteomes" id="UP000051084">
    <property type="component" value="Unassembled WGS sequence"/>
</dbReference>
<dbReference type="RefSeq" id="WP_054653490.1">
    <property type="nucleotide sequence ID" value="NZ_AZGC01000003.1"/>
</dbReference>
<name>A0A0R1V433_9LACO</name>
<protein>
    <submittedName>
        <fullName evidence="1">Uncharacterized protein</fullName>
    </submittedName>
</protein>
<dbReference type="EMBL" id="AZGC01000003">
    <property type="protein sequence ID" value="KRL96539.1"/>
    <property type="molecule type" value="Genomic_DNA"/>
</dbReference>
<keyword evidence="2" id="KW-1185">Reference proteome</keyword>
<evidence type="ECO:0000313" key="1">
    <source>
        <dbReference type="EMBL" id="KRL96539.1"/>
    </source>
</evidence>
<organism evidence="1 2">
    <name type="scientific">Limosilactobacillus equigenerosi DSM 18793 = JCM 14505</name>
    <dbReference type="NCBI Taxonomy" id="1423742"/>
    <lineage>
        <taxon>Bacteria</taxon>
        <taxon>Bacillati</taxon>
        <taxon>Bacillota</taxon>
        <taxon>Bacilli</taxon>
        <taxon>Lactobacillales</taxon>
        <taxon>Lactobacillaceae</taxon>
        <taxon>Limosilactobacillus</taxon>
    </lineage>
</organism>
<dbReference type="AlphaFoldDB" id="A0A0R1V433"/>
<gene>
    <name evidence="1" type="ORF">FC21_GL000911</name>
</gene>
<sequence length="69" mass="8085">MAMEETEQIELFSGFDTKEELEKAVNEWLYDNTYKNDFQKVAKAILKDIKPFDDGVMVVYTALNSFRPE</sequence>
<proteinExistence type="predicted"/>
<reference evidence="1 2" key="1">
    <citation type="journal article" date="2015" name="Genome Announc.">
        <title>Expanding the biotechnology potential of lactobacilli through comparative genomics of 213 strains and associated genera.</title>
        <authorList>
            <person name="Sun Z."/>
            <person name="Harris H.M."/>
            <person name="McCann A."/>
            <person name="Guo C."/>
            <person name="Argimon S."/>
            <person name="Zhang W."/>
            <person name="Yang X."/>
            <person name="Jeffery I.B."/>
            <person name="Cooney J.C."/>
            <person name="Kagawa T.F."/>
            <person name="Liu W."/>
            <person name="Song Y."/>
            <person name="Salvetti E."/>
            <person name="Wrobel A."/>
            <person name="Rasinkangas P."/>
            <person name="Parkhill J."/>
            <person name="Rea M.C."/>
            <person name="O'Sullivan O."/>
            <person name="Ritari J."/>
            <person name="Douillard F.P."/>
            <person name="Paul Ross R."/>
            <person name="Yang R."/>
            <person name="Briner A.E."/>
            <person name="Felis G.E."/>
            <person name="de Vos W.M."/>
            <person name="Barrangou R."/>
            <person name="Klaenhammer T.R."/>
            <person name="Caufield P.W."/>
            <person name="Cui Y."/>
            <person name="Zhang H."/>
            <person name="O'Toole P.W."/>
        </authorList>
    </citation>
    <scope>NUCLEOTIDE SEQUENCE [LARGE SCALE GENOMIC DNA]</scope>
    <source>
        <strain evidence="1 2">DSM 18793</strain>
    </source>
</reference>
<comment type="caution">
    <text evidence="1">The sequence shown here is derived from an EMBL/GenBank/DDBJ whole genome shotgun (WGS) entry which is preliminary data.</text>
</comment>
<evidence type="ECO:0000313" key="2">
    <source>
        <dbReference type="Proteomes" id="UP000051084"/>
    </source>
</evidence>
<accession>A0A0R1V433</accession>
<dbReference type="PATRIC" id="fig|1423742.4.peg.948"/>